<dbReference type="GeneID" id="36838658"/>
<dbReference type="AlphaFoldDB" id="A0A2U9IJ85"/>
<evidence type="ECO:0000256" key="1">
    <source>
        <dbReference type="SAM" id="Phobius"/>
    </source>
</evidence>
<accession>A0A2U9IJ85</accession>
<gene>
    <name evidence="2" type="ORF">DFR86_00045</name>
    <name evidence="3" type="ORF">DFR86_11775</name>
</gene>
<keyword evidence="1" id="KW-1133">Transmembrane helix</keyword>
<name>A0A2U9IJ85_9CREN</name>
<proteinExistence type="predicted"/>
<evidence type="ECO:0000313" key="2">
    <source>
        <dbReference type="EMBL" id="AWR96097.1"/>
    </source>
</evidence>
<dbReference type="Proteomes" id="UP000248410">
    <property type="component" value="Chromosome"/>
</dbReference>
<keyword evidence="1" id="KW-0812">Transmembrane</keyword>
<keyword evidence="1" id="KW-0472">Membrane</keyword>
<dbReference type="RefSeq" id="WP_110378987.1">
    <property type="nucleotide sequence ID" value="NZ_CP029288.2"/>
</dbReference>
<reference evidence="2 4" key="1">
    <citation type="submission" date="2018-05" db="EMBL/GenBank/DDBJ databases">
        <title>Complete Genome Sequences of Extremely Thermoacidophilic, Metal-Mobilizing Type-Strain Members of the Archaeal Family Sulfolobaceae: Acidianus brierleyi DSM-1651T, Acidianus sulfidivorans DSM-18786T, Metallosphaera hakonensis DSM-7519T, and Metallosphaera prunae DSM-10039T.</title>
        <authorList>
            <person name="Counts J.A."/>
            <person name="Kelly R.M."/>
        </authorList>
    </citation>
    <scope>NUCLEOTIDE SEQUENCE [LARGE SCALE GENOMIC DNA]</scope>
    <source>
        <strain evidence="2 4">JP7</strain>
    </source>
</reference>
<dbReference type="EMBL" id="CP029288">
    <property type="protein sequence ID" value="AWR98148.1"/>
    <property type="molecule type" value="Genomic_DNA"/>
</dbReference>
<dbReference type="EMBL" id="CP029288">
    <property type="protein sequence ID" value="AWR96097.1"/>
    <property type="molecule type" value="Genomic_DNA"/>
</dbReference>
<dbReference type="OrthoDB" id="385232at2157"/>
<protein>
    <submittedName>
        <fullName evidence="2">Uncharacterized protein</fullName>
    </submittedName>
</protein>
<evidence type="ECO:0000313" key="3">
    <source>
        <dbReference type="EMBL" id="AWR98148.1"/>
    </source>
</evidence>
<sequence length="164" mass="18589">MHKENRRKGLSSTVAIMIILFIIILNIIPWIYISVNNYQNNNDIKFAQNNYIDYADLYRSEIYNGIINISYFAYYQGGQYEPCLEITENPEIVSPQISTLNISIVFYLENGNWVPISNGQKIISLSPVPQTLSLPTTSKAYDIEIVLNNGIMVFLAPNSSTGII</sequence>
<feature type="transmembrane region" description="Helical" evidence="1">
    <location>
        <begin position="12"/>
        <end position="33"/>
    </location>
</feature>
<dbReference type="KEGG" id="asul:DFR86_11775"/>
<organism evidence="2 4">
    <name type="scientific">Acidianus sulfidivorans JP7</name>
    <dbReference type="NCBI Taxonomy" id="619593"/>
    <lineage>
        <taxon>Archaea</taxon>
        <taxon>Thermoproteota</taxon>
        <taxon>Thermoprotei</taxon>
        <taxon>Sulfolobales</taxon>
        <taxon>Sulfolobaceae</taxon>
        <taxon>Acidianus</taxon>
    </lineage>
</organism>
<keyword evidence="4" id="KW-1185">Reference proteome</keyword>
<evidence type="ECO:0000313" key="4">
    <source>
        <dbReference type="Proteomes" id="UP000248410"/>
    </source>
</evidence>